<feature type="chain" id="PRO_5020269745" evidence="2">
    <location>
        <begin position="28"/>
        <end position="143"/>
    </location>
</feature>
<protein>
    <submittedName>
        <fullName evidence="3">Uncharacterized protein</fullName>
    </submittedName>
</protein>
<feature type="compositionally biased region" description="Polar residues" evidence="1">
    <location>
        <begin position="83"/>
        <end position="104"/>
    </location>
</feature>
<evidence type="ECO:0000313" key="4">
    <source>
        <dbReference type="Proteomes" id="UP000295431"/>
    </source>
</evidence>
<dbReference type="AlphaFoldDB" id="A0A4R4N9S5"/>
<feature type="region of interest" description="Disordered" evidence="1">
    <location>
        <begin position="83"/>
        <end position="109"/>
    </location>
</feature>
<evidence type="ECO:0000256" key="1">
    <source>
        <dbReference type="SAM" id="MobiDB-lite"/>
    </source>
</evidence>
<feature type="signal peptide" evidence="2">
    <location>
        <begin position="1"/>
        <end position="27"/>
    </location>
</feature>
<sequence>MTPVRSRIFGPLLVAAAVTAAAVPASAAQAPPPAPQTFEEEAPPPVPQTYTVDDCPKALSLLTSLLDVLPLGQDLSRAVCSLKTQQRPETENTGPVESTYTSPEGRTVRDDKLLGLPVEWPKSLTVKVPTVNEGTYTYGSAGR</sequence>
<accession>A0A4R4N9S5</accession>
<keyword evidence="2" id="KW-0732">Signal</keyword>
<dbReference type="RefSeq" id="WP_344437235.1">
    <property type="nucleotide sequence ID" value="NZ_BAAAMX010000037.1"/>
</dbReference>
<evidence type="ECO:0000256" key="2">
    <source>
        <dbReference type="SAM" id="SignalP"/>
    </source>
</evidence>
<proteinExistence type="predicted"/>
<dbReference type="Proteomes" id="UP000295431">
    <property type="component" value="Unassembled WGS sequence"/>
</dbReference>
<comment type="caution">
    <text evidence="3">The sequence shown here is derived from an EMBL/GenBank/DDBJ whole genome shotgun (WGS) entry which is preliminary data.</text>
</comment>
<keyword evidence="4" id="KW-1185">Reference proteome</keyword>
<evidence type="ECO:0000313" key="3">
    <source>
        <dbReference type="EMBL" id="TDC05625.1"/>
    </source>
</evidence>
<organism evidence="3 4">
    <name type="scientific">Actinomadura bangladeshensis</name>
    <dbReference type="NCBI Taxonomy" id="453573"/>
    <lineage>
        <taxon>Bacteria</taxon>
        <taxon>Bacillati</taxon>
        <taxon>Actinomycetota</taxon>
        <taxon>Actinomycetes</taxon>
        <taxon>Streptosporangiales</taxon>
        <taxon>Thermomonosporaceae</taxon>
        <taxon>Actinomadura</taxon>
    </lineage>
</organism>
<reference evidence="3 4" key="1">
    <citation type="submission" date="2019-03" db="EMBL/GenBank/DDBJ databases">
        <title>Draft genome sequences of novel Actinobacteria.</title>
        <authorList>
            <person name="Sahin N."/>
            <person name="Ay H."/>
            <person name="Saygin H."/>
        </authorList>
    </citation>
    <scope>NUCLEOTIDE SEQUENCE [LARGE SCALE GENOMIC DNA]</scope>
    <source>
        <strain evidence="3 4">DSM 45347</strain>
    </source>
</reference>
<name>A0A4R4N9S5_9ACTN</name>
<dbReference type="EMBL" id="SMJW01000296">
    <property type="protein sequence ID" value="TDC05625.1"/>
    <property type="molecule type" value="Genomic_DNA"/>
</dbReference>
<gene>
    <name evidence="3" type="ORF">E1284_35165</name>
</gene>
<feature type="region of interest" description="Disordered" evidence="1">
    <location>
        <begin position="28"/>
        <end position="49"/>
    </location>
</feature>